<dbReference type="InterPro" id="IPR011009">
    <property type="entry name" value="Kinase-like_dom_sf"/>
</dbReference>
<dbReference type="SMART" id="SM00671">
    <property type="entry name" value="SEL1"/>
    <property type="match status" value="2"/>
</dbReference>
<dbReference type="OrthoDB" id="1668230at2759"/>
<reference evidence="6 7" key="1">
    <citation type="submission" date="2018-08" db="EMBL/GenBank/DDBJ databases">
        <title>Genome and evolution of the arbuscular mycorrhizal fungus Diversispora epigaea (formerly Glomus versiforme) and its bacterial endosymbionts.</title>
        <authorList>
            <person name="Sun X."/>
            <person name="Fei Z."/>
            <person name="Harrison M."/>
        </authorList>
    </citation>
    <scope>NUCLEOTIDE SEQUENCE [LARGE SCALE GENOMIC DNA]</scope>
    <source>
        <strain evidence="6 7">IT104</strain>
    </source>
</reference>
<evidence type="ECO:0000256" key="2">
    <source>
        <dbReference type="ARBA" id="ARBA00022741"/>
    </source>
</evidence>
<evidence type="ECO:0000256" key="3">
    <source>
        <dbReference type="ARBA" id="ARBA00022777"/>
    </source>
</evidence>
<feature type="domain" description="Protein kinase" evidence="5">
    <location>
        <begin position="63"/>
        <end position="343"/>
    </location>
</feature>
<evidence type="ECO:0000256" key="4">
    <source>
        <dbReference type="ARBA" id="ARBA00022840"/>
    </source>
</evidence>
<dbReference type="PANTHER" id="PTHR44329">
    <property type="entry name" value="SERINE/THREONINE-PROTEIN KINASE TNNI3K-RELATED"/>
    <property type="match status" value="1"/>
</dbReference>
<dbReference type="GO" id="GO:0005524">
    <property type="term" value="F:ATP binding"/>
    <property type="evidence" value="ECO:0007669"/>
    <property type="project" value="UniProtKB-KW"/>
</dbReference>
<accession>A0A397JV31</accession>
<evidence type="ECO:0000313" key="7">
    <source>
        <dbReference type="Proteomes" id="UP000266861"/>
    </source>
</evidence>
<dbReference type="Proteomes" id="UP000266861">
    <property type="component" value="Unassembled WGS sequence"/>
</dbReference>
<keyword evidence="3" id="KW-0418">Kinase</keyword>
<dbReference type="Pfam" id="PF07714">
    <property type="entry name" value="PK_Tyr_Ser-Thr"/>
    <property type="match status" value="1"/>
</dbReference>
<keyword evidence="7" id="KW-1185">Reference proteome</keyword>
<protein>
    <recommendedName>
        <fullName evidence="5">Protein kinase domain-containing protein</fullName>
    </recommendedName>
</protein>
<dbReference type="InterPro" id="IPR001245">
    <property type="entry name" value="Ser-Thr/Tyr_kinase_cat_dom"/>
</dbReference>
<evidence type="ECO:0000256" key="1">
    <source>
        <dbReference type="ARBA" id="ARBA00022679"/>
    </source>
</evidence>
<dbReference type="InterPro" id="IPR011990">
    <property type="entry name" value="TPR-like_helical_dom_sf"/>
</dbReference>
<dbReference type="PANTHER" id="PTHR44329:SF288">
    <property type="entry name" value="MITOGEN-ACTIVATED PROTEIN KINASE KINASE KINASE 20"/>
    <property type="match status" value="1"/>
</dbReference>
<dbReference type="SUPFAM" id="SSF81901">
    <property type="entry name" value="HCP-like"/>
    <property type="match status" value="1"/>
</dbReference>
<dbReference type="STRING" id="1348612.A0A397JV31"/>
<dbReference type="PROSITE" id="PS50011">
    <property type="entry name" value="PROTEIN_KINASE_DOM"/>
    <property type="match status" value="1"/>
</dbReference>
<dbReference type="Gene3D" id="1.25.40.10">
    <property type="entry name" value="Tetratricopeptide repeat domain"/>
    <property type="match status" value="1"/>
</dbReference>
<keyword evidence="2" id="KW-0547">Nucleotide-binding</keyword>
<keyword evidence="4" id="KW-0067">ATP-binding</keyword>
<proteinExistence type="predicted"/>
<dbReference type="InterPro" id="IPR006597">
    <property type="entry name" value="Sel1-like"/>
</dbReference>
<dbReference type="GO" id="GO:0004674">
    <property type="term" value="F:protein serine/threonine kinase activity"/>
    <property type="evidence" value="ECO:0007669"/>
    <property type="project" value="TreeGrafter"/>
</dbReference>
<gene>
    <name evidence="6" type="ORF">Glove_21g100</name>
</gene>
<comment type="caution">
    <text evidence="6">The sequence shown here is derived from an EMBL/GenBank/DDBJ whole genome shotgun (WGS) entry which is preliminary data.</text>
</comment>
<dbReference type="PRINTS" id="PR00109">
    <property type="entry name" value="TYRKINASE"/>
</dbReference>
<dbReference type="SUPFAM" id="SSF56112">
    <property type="entry name" value="Protein kinase-like (PK-like)"/>
    <property type="match status" value="1"/>
</dbReference>
<dbReference type="InterPro" id="IPR051681">
    <property type="entry name" value="Ser/Thr_Kinases-Pseudokinases"/>
</dbReference>
<evidence type="ECO:0000313" key="6">
    <source>
        <dbReference type="EMBL" id="RHZ88733.1"/>
    </source>
</evidence>
<sequence>MRICEECNQEHHGWCKPCNSKHFKNNFDKWTSGNEKIDKFIQDAQLYANGWWKVIEWIPYDRFSDTKEIAKGGFGTIYYANWIGGRIDKWDIENQQWKRWGQREVVLKKFDNFANLNEEFLNEMVIHLKTMNHLSYSIRIYGITKDPENNKYMIVFEYMPDGNFRDYLKNHFDNINWNNKLRYLRLLAHYFRYFHNLDIVHQDFHPGNILSYDYNYGNLYISDFGLSKIVGQNIENPHNKNIFGVLPYISPEVLCGEEYTKAADVYSFGIIAYELITGFAPYYDVPHDRDLARQICNGLRPKIPFHTPKIITGIIMRCWDARVTHRPTFEELDEEFSKYHRDYWENNYQNVNEITIQIDNAEKISKLLTNTTTINPYNYQTHPEAIFTSRLLNYSSLPKFKNDENFEKELEETINYTSASNVSIEKSISERIPCSFKLYGIFIGIGFICCIKSARAENIDAMYNVGCCYDNDIDKLFLKAAEKKYSIAQYNLGDCYEIDRDEAKAFEWFEKVAENVVRIFFNKINLMTMQSLFVFRCNVFIIF</sequence>
<keyword evidence="1" id="KW-0808">Transferase</keyword>
<organism evidence="6 7">
    <name type="scientific">Diversispora epigaea</name>
    <dbReference type="NCBI Taxonomy" id="1348612"/>
    <lineage>
        <taxon>Eukaryota</taxon>
        <taxon>Fungi</taxon>
        <taxon>Fungi incertae sedis</taxon>
        <taxon>Mucoromycota</taxon>
        <taxon>Glomeromycotina</taxon>
        <taxon>Glomeromycetes</taxon>
        <taxon>Diversisporales</taxon>
        <taxon>Diversisporaceae</taxon>
        <taxon>Diversispora</taxon>
    </lineage>
</organism>
<dbReference type="AlphaFoldDB" id="A0A397JV31"/>
<dbReference type="Gene3D" id="1.10.510.10">
    <property type="entry name" value="Transferase(Phosphotransferase) domain 1"/>
    <property type="match status" value="1"/>
</dbReference>
<name>A0A397JV31_9GLOM</name>
<evidence type="ECO:0000259" key="5">
    <source>
        <dbReference type="PROSITE" id="PS50011"/>
    </source>
</evidence>
<dbReference type="InterPro" id="IPR000719">
    <property type="entry name" value="Prot_kinase_dom"/>
</dbReference>
<dbReference type="EMBL" id="PQFF01000019">
    <property type="protein sequence ID" value="RHZ88733.1"/>
    <property type="molecule type" value="Genomic_DNA"/>
</dbReference>